<accession>A0ABU1ZYM8</accession>
<dbReference type="SUPFAM" id="SSF53474">
    <property type="entry name" value="alpha/beta-Hydrolases"/>
    <property type="match status" value="1"/>
</dbReference>
<gene>
    <name evidence="6" type="ORF">J2S39_001707</name>
</gene>
<keyword evidence="7" id="KW-1185">Reference proteome</keyword>
<evidence type="ECO:0000256" key="3">
    <source>
        <dbReference type="ARBA" id="ARBA00022801"/>
    </source>
</evidence>
<dbReference type="RefSeq" id="WP_290195355.1">
    <property type="nucleotide sequence ID" value="NZ_CP047654.1"/>
</dbReference>
<dbReference type="EMBL" id="JAVDXZ010000001">
    <property type="protein sequence ID" value="MDR7330031.1"/>
    <property type="molecule type" value="Genomic_DNA"/>
</dbReference>
<evidence type="ECO:0000256" key="1">
    <source>
        <dbReference type="ARBA" id="ARBA00007534"/>
    </source>
</evidence>
<keyword evidence="4" id="KW-1015">Disulfide bond</keyword>
<reference evidence="6" key="1">
    <citation type="submission" date="2023-07" db="EMBL/GenBank/DDBJ databases">
        <title>Sequencing the genomes of 1000 actinobacteria strains.</title>
        <authorList>
            <person name="Klenk H.-P."/>
        </authorList>
    </citation>
    <scope>NUCLEOTIDE SEQUENCE</scope>
    <source>
        <strain evidence="6">DSM 107476</strain>
    </source>
</reference>
<evidence type="ECO:0000313" key="7">
    <source>
        <dbReference type="Proteomes" id="UP001180840"/>
    </source>
</evidence>
<feature type="signal peptide" evidence="5">
    <location>
        <begin position="1"/>
        <end position="20"/>
    </location>
</feature>
<protein>
    <recommendedName>
        <fullName evidence="8">Cutinase</fullName>
    </recommendedName>
</protein>
<dbReference type="InterPro" id="IPR029058">
    <property type="entry name" value="AB_hydrolase_fold"/>
</dbReference>
<comment type="caution">
    <text evidence="6">The sequence shown here is derived from an EMBL/GenBank/DDBJ whole genome shotgun (WGS) entry which is preliminary data.</text>
</comment>
<dbReference type="Gene3D" id="3.40.50.1820">
    <property type="entry name" value="alpha/beta hydrolase"/>
    <property type="match status" value="1"/>
</dbReference>
<feature type="chain" id="PRO_5047297418" description="Cutinase" evidence="5">
    <location>
        <begin position="21"/>
        <end position="315"/>
    </location>
</feature>
<keyword evidence="5" id="KW-0732">Signal</keyword>
<name>A0ABU1ZYM8_9CORY</name>
<sequence>MPLLRRLLGQVTLTVSLVMAAVLAPVLAPVAAAVAQETAGACPEVAVIAARGSEQNEDIQPRRYAEGSPWVSNGYEAKNISLFLDLAEQRHLARTGQSLLHDVPVIALDDTVYPATLSIPSIGIDEENLPLDVVLTRVNQVLGERPLPELVNGAARSFLESVRTGVTMAGGYVTGWEEATGCRPDYILIGYSQGAVVLNAQEARLASQGRLRGVVYLGNPLLAAGDPSIIGNPVTAGGMLKAVPRTWRQTAWDTPRVNYCLHGDLICDISAESVDRVIIRPAGEMTHIRYFDDPAYAETDALVADTFAGWIAGSA</sequence>
<dbReference type="InterPro" id="IPR000675">
    <property type="entry name" value="Cutinase/axe"/>
</dbReference>
<dbReference type="PANTHER" id="PTHR33630:SF9">
    <property type="entry name" value="CUTINASE 4"/>
    <property type="match status" value="1"/>
</dbReference>
<dbReference type="SMART" id="SM01110">
    <property type="entry name" value="Cutinase"/>
    <property type="match status" value="1"/>
</dbReference>
<dbReference type="PANTHER" id="PTHR33630">
    <property type="entry name" value="CUTINASE RV1984C-RELATED-RELATED"/>
    <property type="match status" value="1"/>
</dbReference>
<evidence type="ECO:0000256" key="5">
    <source>
        <dbReference type="SAM" id="SignalP"/>
    </source>
</evidence>
<keyword evidence="3" id="KW-0378">Hydrolase</keyword>
<organism evidence="6 7">
    <name type="scientific">Corynebacterium guangdongense</name>
    <dbReference type="NCBI Taxonomy" id="1783348"/>
    <lineage>
        <taxon>Bacteria</taxon>
        <taxon>Bacillati</taxon>
        <taxon>Actinomycetota</taxon>
        <taxon>Actinomycetes</taxon>
        <taxon>Mycobacteriales</taxon>
        <taxon>Corynebacteriaceae</taxon>
        <taxon>Corynebacterium</taxon>
    </lineage>
</organism>
<evidence type="ECO:0008006" key="8">
    <source>
        <dbReference type="Google" id="ProtNLM"/>
    </source>
</evidence>
<dbReference type="Proteomes" id="UP001180840">
    <property type="component" value="Unassembled WGS sequence"/>
</dbReference>
<keyword evidence="2" id="KW-0719">Serine esterase</keyword>
<evidence type="ECO:0000313" key="6">
    <source>
        <dbReference type="EMBL" id="MDR7330031.1"/>
    </source>
</evidence>
<evidence type="ECO:0000256" key="4">
    <source>
        <dbReference type="ARBA" id="ARBA00023157"/>
    </source>
</evidence>
<proteinExistence type="inferred from homology"/>
<comment type="similarity">
    <text evidence="1">Belongs to the cutinase family.</text>
</comment>
<evidence type="ECO:0000256" key="2">
    <source>
        <dbReference type="ARBA" id="ARBA00022487"/>
    </source>
</evidence>